<dbReference type="EMBL" id="LACB01001158">
    <property type="protein sequence ID" value="KAJ9480698.1"/>
    <property type="molecule type" value="Genomic_DNA"/>
</dbReference>
<evidence type="ECO:0000313" key="1">
    <source>
        <dbReference type="EMBL" id="KAJ9480698.1"/>
    </source>
</evidence>
<accession>A0AAI9T529</accession>
<organism evidence="1 2">
    <name type="scientific">Penicillium thymicola</name>
    <dbReference type="NCBI Taxonomy" id="293382"/>
    <lineage>
        <taxon>Eukaryota</taxon>
        <taxon>Fungi</taxon>
        <taxon>Dikarya</taxon>
        <taxon>Ascomycota</taxon>
        <taxon>Pezizomycotina</taxon>
        <taxon>Eurotiomycetes</taxon>
        <taxon>Eurotiomycetidae</taxon>
        <taxon>Eurotiales</taxon>
        <taxon>Aspergillaceae</taxon>
        <taxon>Penicillium</taxon>
    </lineage>
</organism>
<reference evidence="1" key="1">
    <citation type="submission" date="2015-06" db="EMBL/GenBank/DDBJ databases">
        <authorList>
            <person name="Nguyen H."/>
        </authorList>
    </citation>
    <scope>NUCLEOTIDE SEQUENCE</scope>
    <source>
        <strain evidence="1">DAOM 180753</strain>
    </source>
</reference>
<dbReference type="Proteomes" id="UP001227192">
    <property type="component" value="Unassembled WGS sequence"/>
</dbReference>
<sequence>LHGPHTGVNLSEVLHQLLNEDS</sequence>
<reference evidence="1" key="2">
    <citation type="journal article" date="2016" name="Fungal Biol.">
        <title>Ochratoxin A production by Penicillium thymicola.</title>
        <authorList>
            <person name="Nguyen H.D.T."/>
            <person name="McMullin D.R."/>
            <person name="Ponomareva E."/>
            <person name="Riley R."/>
            <person name="Pomraning K.R."/>
            <person name="Baker S.E."/>
            <person name="Seifert K.A."/>
        </authorList>
    </citation>
    <scope>NUCLEOTIDE SEQUENCE</scope>
    <source>
        <strain evidence="1">DAOM 180753</strain>
    </source>
</reference>
<keyword evidence="2" id="KW-1185">Reference proteome</keyword>
<feature type="non-terminal residue" evidence="1">
    <location>
        <position position="1"/>
    </location>
</feature>
<gene>
    <name evidence="1" type="ORF">VN97_g12835</name>
</gene>
<proteinExistence type="predicted"/>
<name>A0AAI9T529_PENTH</name>
<protein>
    <submittedName>
        <fullName evidence="1">Uncharacterized protein</fullName>
    </submittedName>
</protein>
<evidence type="ECO:0000313" key="2">
    <source>
        <dbReference type="Proteomes" id="UP001227192"/>
    </source>
</evidence>
<comment type="caution">
    <text evidence="1">The sequence shown here is derived from an EMBL/GenBank/DDBJ whole genome shotgun (WGS) entry which is preliminary data.</text>
</comment>
<dbReference type="AlphaFoldDB" id="A0AAI9T529"/>